<accession>A0A183CWH7</accession>
<evidence type="ECO:0000313" key="2">
    <source>
        <dbReference type="Proteomes" id="UP000271098"/>
    </source>
</evidence>
<keyword evidence="2" id="KW-1185">Reference proteome</keyword>
<reference evidence="1 2" key="2">
    <citation type="submission" date="2018-11" db="EMBL/GenBank/DDBJ databases">
        <authorList>
            <consortium name="Pathogen Informatics"/>
        </authorList>
    </citation>
    <scope>NUCLEOTIDE SEQUENCE [LARGE SCALE GENOMIC DNA]</scope>
</reference>
<sequence>MVPRAFALYGSGMPPQYPAFPTDFLSRGPFSNNLGMAALGSNTLNTHFLGANILNDKDKFEASGCTYDSGRARCIDNLGACKGRCKDFGSGLTHDCKCIPDNLLTILGLAVARK</sequence>
<name>A0A183CWH7_9BILA</name>
<dbReference type="EMBL" id="UYRT01000831">
    <property type="protein sequence ID" value="VDK28797.1"/>
    <property type="molecule type" value="Genomic_DNA"/>
</dbReference>
<dbReference type="WBParaSite" id="GPUH_0000081801-mRNA-1">
    <property type="protein sequence ID" value="GPUH_0000081801-mRNA-1"/>
    <property type="gene ID" value="GPUH_0000081801"/>
</dbReference>
<organism evidence="3">
    <name type="scientific">Gongylonema pulchrum</name>
    <dbReference type="NCBI Taxonomy" id="637853"/>
    <lineage>
        <taxon>Eukaryota</taxon>
        <taxon>Metazoa</taxon>
        <taxon>Ecdysozoa</taxon>
        <taxon>Nematoda</taxon>
        <taxon>Chromadorea</taxon>
        <taxon>Rhabditida</taxon>
        <taxon>Spirurina</taxon>
        <taxon>Spiruromorpha</taxon>
        <taxon>Spiruroidea</taxon>
        <taxon>Gongylonematidae</taxon>
        <taxon>Gongylonema</taxon>
    </lineage>
</organism>
<evidence type="ECO:0000313" key="3">
    <source>
        <dbReference type="WBParaSite" id="GPUH_0000081801-mRNA-1"/>
    </source>
</evidence>
<dbReference type="Proteomes" id="UP000271098">
    <property type="component" value="Unassembled WGS sequence"/>
</dbReference>
<dbReference type="OrthoDB" id="5868301at2759"/>
<proteinExistence type="predicted"/>
<dbReference type="AlphaFoldDB" id="A0A183CWH7"/>
<protein>
    <submittedName>
        <fullName evidence="3">EGF-like domain-containing protein</fullName>
    </submittedName>
</protein>
<gene>
    <name evidence="1" type="ORF">GPUH_LOCUS818</name>
</gene>
<reference evidence="3" key="1">
    <citation type="submission" date="2016-06" db="UniProtKB">
        <authorList>
            <consortium name="WormBaseParasite"/>
        </authorList>
    </citation>
    <scope>IDENTIFICATION</scope>
</reference>
<evidence type="ECO:0000313" key="1">
    <source>
        <dbReference type="EMBL" id="VDK28797.1"/>
    </source>
</evidence>